<gene>
    <name evidence="5" type="ORF">F0169_04745</name>
    <name evidence="4" type="ORF">F0170_24025</name>
</gene>
<evidence type="ECO:0000313" key="4">
    <source>
        <dbReference type="EMBL" id="MPQ86779.1"/>
    </source>
</evidence>
<dbReference type="InterPro" id="IPR050523">
    <property type="entry name" value="AKR_Detox_Biosynth"/>
</dbReference>
<organism evidence="4 6">
    <name type="scientific">Pseudomonas kitaguniensis</name>
    <dbReference type="NCBI Taxonomy" id="2607908"/>
    <lineage>
        <taxon>Bacteria</taxon>
        <taxon>Pseudomonadati</taxon>
        <taxon>Pseudomonadota</taxon>
        <taxon>Gammaproteobacteria</taxon>
        <taxon>Pseudomonadales</taxon>
        <taxon>Pseudomonadaceae</taxon>
        <taxon>Pseudomonas</taxon>
    </lineage>
</organism>
<keyword evidence="1" id="KW-0560">Oxidoreductase</keyword>
<dbReference type="GO" id="GO:0016491">
    <property type="term" value="F:oxidoreductase activity"/>
    <property type="evidence" value="ECO:0007669"/>
    <property type="project" value="UniProtKB-KW"/>
</dbReference>
<dbReference type="InterPro" id="IPR036812">
    <property type="entry name" value="NAD(P)_OxRdtase_dom_sf"/>
</dbReference>
<dbReference type="FunFam" id="3.20.20.100:FF:000004">
    <property type="entry name" value="Oxidoreductase, aldo/keto reductase"/>
    <property type="match status" value="1"/>
</dbReference>
<dbReference type="Proteomes" id="UP000325438">
    <property type="component" value="Unassembled WGS sequence"/>
</dbReference>
<proteinExistence type="predicted"/>
<dbReference type="PANTHER" id="PTHR43364:SF18">
    <property type="entry name" value="OXIDOREDUCTASE"/>
    <property type="match status" value="1"/>
</dbReference>
<sequence length="355" mass="38794">MRYRPLGKTGQFVSELCLGTMTFSGGQGFWRNVGTVEQKVATALVARAIDAGINFFDTADVYSEGQSEVMLGQALRDLNVVREDVIIATKVFGRTAPGPNAAGLSRGHILDQVAGSLKRLGIDYIDLYQIHGFDSITPIEVTLRALDDCVSRGLIRNLGCSNLAAWQIMKALGASEQRGYARFETVQAYYNLTSRDLEREVIPLCDDQGLGIMVWSPLAGGLLSGKFTRAAQEPTGARRSTFDFPPANRERVYELIEVMTPIAQSHGVSISAIALAWLLQRKGVMSVIVGVKTLDQLGDNLHASTVRLTTEDIAALDRTSAISAEYPGWMIERQAQERSPATETKSIKNCKDLHI</sequence>
<dbReference type="Proteomes" id="UP000326112">
    <property type="component" value="Unassembled WGS sequence"/>
</dbReference>
<keyword evidence="7" id="KW-1185">Reference proteome</keyword>
<dbReference type="Pfam" id="PF00248">
    <property type="entry name" value="Aldo_ket_red"/>
    <property type="match status" value="1"/>
</dbReference>
<dbReference type="AlphaFoldDB" id="A0A5N7JZE0"/>
<evidence type="ECO:0000313" key="6">
    <source>
        <dbReference type="Proteomes" id="UP000325438"/>
    </source>
</evidence>
<reference evidence="4 6" key="1">
    <citation type="submission" date="2019-09" db="EMBL/GenBank/DDBJ databases">
        <title>The draft genomes of Allium pathogen Pseudomonas sp.</title>
        <authorList>
            <person name="Fujikawa T."/>
            <person name="Sawada H."/>
        </authorList>
    </citation>
    <scope>NUCLEOTIDE SEQUENCE [LARGE SCALE GENOMIC DNA]</scope>
    <source>
        <strain evidence="4 6">MAFF 730085</strain>
    </source>
</reference>
<accession>A0A5N7JZE0</accession>
<evidence type="ECO:0000313" key="5">
    <source>
        <dbReference type="EMBL" id="MPR01445.1"/>
    </source>
</evidence>
<dbReference type="RefSeq" id="WP_152745834.1">
    <property type="nucleotide sequence ID" value="NZ_VUAZ01000021.1"/>
</dbReference>
<dbReference type="EMBL" id="VUAZ01000021">
    <property type="protein sequence ID" value="MPR01445.1"/>
    <property type="molecule type" value="Genomic_DNA"/>
</dbReference>
<feature type="region of interest" description="Disordered" evidence="2">
    <location>
        <begin position="334"/>
        <end position="355"/>
    </location>
</feature>
<dbReference type="CDD" id="cd19091">
    <property type="entry name" value="AKR_PsAKR"/>
    <property type="match status" value="1"/>
</dbReference>
<dbReference type="SUPFAM" id="SSF51430">
    <property type="entry name" value="NAD(P)-linked oxidoreductase"/>
    <property type="match status" value="1"/>
</dbReference>
<reference evidence="5 7" key="3">
    <citation type="journal article" date="2023" name="Plant Pathol.">
        <title>Dismantling and reorganizing Pseudomonas marginalis sensu#lato.</title>
        <authorList>
            <person name="Sawada H."/>
            <person name="Fujikawa T."/>
            <person name="Satou M."/>
        </authorList>
    </citation>
    <scope>NUCLEOTIDE SEQUENCE [LARGE SCALE GENOMIC DNA]</scope>
    <source>
        <strain evidence="5 7">MAFF 212408</strain>
    </source>
</reference>
<reference evidence="5 7" key="2">
    <citation type="journal article" date="2020" name="Int. J. Syst. Evol. Microbiol.">
        <title>Pseudomonas kitaguniensis sp. nov., a pathogen causing bacterial rot of Welsh onion in Japan.</title>
        <authorList>
            <person name="Sawada H."/>
            <person name="Fujikawa T."/>
            <person name="Nishiwaki Y."/>
            <person name="Horita H."/>
        </authorList>
    </citation>
    <scope>NUCLEOTIDE SEQUENCE [LARGE SCALE GENOMIC DNA]</scope>
    <source>
        <strain evidence="5 7">MAFF 212408</strain>
    </source>
</reference>
<dbReference type="Gene3D" id="3.20.20.100">
    <property type="entry name" value="NADP-dependent oxidoreductase domain"/>
    <property type="match status" value="1"/>
</dbReference>
<feature type="domain" description="NADP-dependent oxidoreductase" evidence="3">
    <location>
        <begin position="15"/>
        <end position="318"/>
    </location>
</feature>
<evidence type="ECO:0000256" key="1">
    <source>
        <dbReference type="ARBA" id="ARBA00023002"/>
    </source>
</evidence>
<evidence type="ECO:0000256" key="2">
    <source>
        <dbReference type="SAM" id="MobiDB-lite"/>
    </source>
</evidence>
<evidence type="ECO:0000259" key="3">
    <source>
        <dbReference type="Pfam" id="PF00248"/>
    </source>
</evidence>
<protein>
    <submittedName>
        <fullName evidence="4">Aldo/keto reductase</fullName>
    </submittedName>
</protein>
<comment type="caution">
    <text evidence="4">The sequence shown here is derived from an EMBL/GenBank/DDBJ whole genome shotgun (WGS) entry which is preliminary data.</text>
</comment>
<name>A0A5N7JZE0_9PSED</name>
<feature type="compositionally biased region" description="Basic and acidic residues" evidence="2">
    <location>
        <begin position="345"/>
        <end position="355"/>
    </location>
</feature>
<dbReference type="InterPro" id="IPR023210">
    <property type="entry name" value="NADP_OxRdtase_dom"/>
</dbReference>
<dbReference type="EMBL" id="VUBA01000171">
    <property type="protein sequence ID" value="MPQ86779.1"/>
    <property type="molecule type" value="Genomic_DNA"/>
</dbReference>
<dbReference type="GO" id="GO:0005829">
    <property type="term" value="C:cytosol"/>
    <property type="evidence" value="ECO:0007669"/>
    <property type="project" value="TreeGrafter"/>
</dbReference>
<evidence type="ECO:0000313" key="7">
    <source>
        <dbReference type="Proteomes" id="UP000326112"/>
    </source>
</evidence>
<dbReference type="PANTHER" id="PTHR43364">
    <property type="entry name" value="NADH-SPECIFIC METHYLGLYOXAL REDUCTASE-RELATED"/>
    <property type="match status" value="1"/>
</dbReference>